<sequence length="308" mass="34882">MGTKLEILIAEKLYGIRFAAVLSFSAFWTNGWSYLNSGQIKFVAPYEHIDTHLGHLNTTRKVPTVASRVQTRENFMKLSSLLARLFPNLPCTEEDHYDNMHAFLEACDNASGMPTRTEVISGTTNKAAKELNEDRRYFTWAEGFIFGSPEARATWTNVPFIFDRDDLGIASREREVDRKKVVTMRQTLQANVNKALKEERENFTRERNEKKKTRAYPSASRKYVNGKKPVFPPGFTQGGQVISNNDAVVAESLAVLATTRPLKRHKRTVLNTMRAKSTLSKAMSNIRTSPLAIQVKLYISSSLFVSYS</sequence>
<accession>A0A9P4NR90</accession>
<gene>
    <name evidence="1" type="ORF">EJ08DRAFT_262029</name>
</gene>
<dbReference type="EMBL" id="MU007043">
    <property type="protein sequence ID" value="KAF2429854.1"/>
    <property type="molecule type" value="Genomic_DNA"/>
</dbReference>
<evidence type="ECO:0000313" key="2">
    <source>
        <dbReference type="Proteomes" id="UP000800235"/>
    </source>
</evidence>
<comment type="caution">
    <text evidence="1">The sequence shown here is derived from an EMBL/GenBank/DDBJ whole genome shotgun (WGS) entry which is preliminary data.</text>
</comment>
<proteinExistence type="predicted"/>
<evidence type="ECO:0000313" key="1">
    <source>
        <dbReference type="EMBL" id="KAF2429854.1"/>
    </source>
</evidence>
<organism evidence="1 2">
    <name type="scientific">Tothia fuscella</name>
    <dbReference type="NCBI Taxonomy" id="1048955"/>
    <lineage>
        <taxon>Eukaryota</taxon>
        <taxon>Fungi</taxon>
        <taxon>Dikarya</taxon>
        <taxon>Ascomycota</taxon>
        <taxon>Pezizomycotina</taxon>
        <taxon>Dothideomycetes</taxon>
        <taxon>Pleosporomycetidae</taxon>
        <taxon>Venturiales</taxon>
        <taxon>Cylindrosympodiaceae</taxon>
        <taxon>Tothia</taxon>
    </lineage>
</organism>
<dbReference type="AlphaFoldDB" id="A0A9P4NR90"/>
<dbReference type="Proteomes" id="UP000800235">
    <property type="component" value="Unassembled WGS sequence"/>
</dbReference>
<keyword evidence="2" id="KW-1185">Reference proteome</keyword>
<reference evidence="1" key="1">
    <citation type="journal article" date="2020" name="Stud. Mycol.">
        <title>101 Dothideomycetes genomes: a test case for predicting lifestyles and emergence of pathogens.</title>
        <authorList>
            <person name="Haridas S."/>
            <person name="Albert R."/>
            <person name="Binder M."/>
            <person name="Bloem J."/>
            <person name="Labutti K."/>
            <person name="Salamov A."/>
            <person name="Andreopoulos B."/>
            <person name="Baker S."/>
            <person name="Barry K."/>
            <person name="Bills G."/>
            <person name="Bluhm B."/>
            <person name="Cannon C."/>
            <person name="Castanera R."/>
            <person name="Culley D."/>
            <person name="Daum C."/>
            <person name="Ezra D."/>
            <person name="Gonzalez J."/>
            <person name="Henrissat B."/>
            <person name="Kuo A."/>
            <person name="Liang C."/>
            <person name="Lipzen A."/>
            <person name="Lutzoni F."/>
            <person name="Magnuson J."/>
            <person name="Mondo S."/>
            <person name="Nolan M."/>
            <person name="Ohm R."/>
            <person name="Pangilinan J."/>
            <person name="Park H.-J."/>
            <person name="Ramirez L."/>
            <person name="Alfaro M."/>
            <person name="Sun H."/>
            <person name="Tritt A."/>
            <person name="Yoshinaga Y."/>
            <person name="Zwiers L.-H."/>
            <person name="Turgeon B."/>
            <person name="Goodwin S."/>
            <person name="Spatafora J."/>
            <person name="Crous P."/>
            <person name="Grigoriev I."/>
        </authorList>
    </citation>
    <scope>NUCLEOTIDE SEQUENCE</scope>
    <source>
        <strain evidence="1">CBS 130266</strain>
    </source>
</reference>
<name>A0A9P4NR90_9PEZI</name>
<protein>
    <submittedName>
        <fullName evidence="1">Uncharacterized protein</fullName>
    </submittedName>
</protein>